<feature type="compositionally biased region" description="Basic residues" evidence="1">
    <location>
        <begin position="281"/>
        <end position="292"/>
    </location>
</feature>
<comment type="caution">
    <text evidence="3">The sequence shown here is derived from an EMBL/GenBank/DDBJ whole genome shotgun (WGS) entry which is preliminary data.</text>
</comment>
<dbReference type="GO" id="GO:0003676">
    <property type="term" value="F:nucleic acid binding"/>
    <property type="evidence" value="ECO:0007669"/>
    <property type="project" value="InterPro"/>
</dbReference>
<feature type="domain" description="DDE-1" evidence="2">
    <location>
        <begin position="47"/>
        <end position="119"/>
    </location>
</feature>
<name>A0A8S0ZCN2_ARCPL</name>
<evidence type="ECO:0000313" key="4">
    <source>
        <dbReference type="Proteomes" id="UP000494256"/>
    </source>
</evidence>
<dbReference type="InterPro" id="IPR004875">
    <property type="entry name" value="DDE_SF_endonuclease_dom"/>
</dbReference>
<reference evidence="3 4" key="1">
    <citation type="submission" date="2020-04" db="EMBL/GenBank/DDBJ databases">
        <authorList>
            <person name="Wallbank WR R."/>
            <person name="Pardo Diaz C."/>
            <person name="Kozak K."/>
            <person name="Martin S."/>
            <person name="Jiggins C."/>
            <person name="Moest M."/>
            <person name="Warren A I."/>
            <person name="Byers J.R.P. K."/>
            <person name="Montejo-Kovacevich G."/>
            <person name="Yen C E."/>
        </authorList>
    </citation>
    <scope>NUCLEOTIDE SEQUENCE [LARGE SCALE GENOMIC DNA]</scope>
</reference>
<dbReference type="EMBL" id="CADEBD010000288">
    <property type="protein sequence ID" value="CAB3230911.1"/>
    <property type="molecule type" value="Genomic_DNA"/>
</dbReference>
<dbReference type="OrthoDB" id="6589456at2759"/>
<evidence type="ECO:0000313" key="3">
    <source>
        <dbReference type="EMBL" id="CAB3230911.1"/>
    </source>
</evidence>
<protein>
    <recommendedName>
        <fullName evidence="2">DDE-1 domain-containing protein</fullName>
    </recommendedName>
</protein>
<proteinExistence type="predicted"/>
<organism evidence="3 4">
    <name type="scientific">Arctia plantaginis</name>
    <name type="common">Wood tiger moth</name>
    <name type="synonym">Phalaena plantaginis</name>
    <dbReference type="NCBI Taxonomy" id="874455"/>
    <lineage>
        <taxon>Eukaryota</taxon>
        <taxon>Metazoa</taxon>
        <taxon>Ecdysozoa</taxon>
        <taxon>Arthropoda</taxon>
        <taxon>Hexapoda</taxon>
        <taxon>Insecta</taxon>
        <taxon>Pterygota</taxon>
        <taxon>Neoptera</taxon>
        <taxon>Endopterygota</taxon>
        <taxon>Lepidoptera</taxon>
        <taxon>Glossata</taxon>
        <taxon>Ditrysia</taxon>
        <taxon>Noctuoidea</taxon>
        <taxon>Erebidae</taxon>
        <taxon>Arctiinae</taxon>
        <taxon>Arctia</taxon>
    </lineage>
</organism>
<sequence>MVRNYIKNKDTGPKYTDEKLNIALNDIMSGVLTTHKASVIYVELALAKEITIIKLPAHTSDLLQPLDVSVFKSFKQKWDQTVASWQRQNIGQRLPKSLFSQFLGETWLIVSEDVIMSGFSKSGIYPFNSDVIPKGNFSKESLERWEKHQKETQDTAQDNIAFVEDVEYAEHNVNAPSPSILSSSGFEEVTPITTNLENQPDFTSPPLDAKEKLTSEVQNLTVTSLEQMILATIQQKHPPNKQRKRKVASGAEVITSAEMLTELRNKETIKTNKKQTGLNRKPSKKGKGKKVTRNFDESSITDAGSENEITIEDNKKIKTNEKRKKKIKCLDSDSSSTDAGLEDEVTYANSDESMWMEEENESNQESNNEKSISEIDSPTGEEDKENVAEEAKSQSIDIKKWVIVKYALKKGLKYYVGVVQKKVGSRWEVKFVRRKGATFAWPLIEDTDEVTADCIVKILPNPEITKRGIIYFDYKFRNMIIS</sequence>
<evidence type="ECO:0000256" key="1">
    <source>
        <dbReference type="SAM" id="MobiDB-lite"/>
    </source>
</evidence>
<gene>
    <name evidence="3" type="ORF">APLA_LOCUS4796</name>
</gene>
<feature type="region of interest" description="Disordered" evidence="1">
    <location>
        <begin position="320"/>
        <end position="390"/>
    </location>
</feature>
<dbReference type="Pfam" id="PF03184">
    <property type="entry name" value="DDE_1"/>
    <property type="match status" value="1"/>
</dbReference>
<dbReference type="AlphaFoldDB" id="A0A8S0ZCN2"/>
<accession>A0A8S0ZCN2</accession>
<dbReference type="Proteomes" id="UP000494256">
    <property type="component" value="Unassembled WGS sequence"/>
</dbReference>
<feature type="region of interest" description="Disordered" evidence="1">
    <location>
        <begin position="264"/>
        <end position="299"/>
    </location>
</feature>
<evidence type="ECO:0000259" key="2">
    <source>
        <dbReference type="Pfam" id="PF03184"/>
    </source>
</evidence>